<evidence type="ECO:0000313" key="2">
    <source>
        <dbReference type="EMBL" id="KAG2957513.1"/>
    </source>
</evidence>
<feature type="region of interest" description="Disordered" evidence="1">
    <location>
        <begin position="1"/>
        <end position="33"/>
    </location>
</feature>
<dbReference type="Proteomes" id="UP000697107">
    <property type="component" value="Unassembled WGS sequence"/>
</dbReference>
<name>A0A8T1ES92_9STRA</name>
<dbReference type="AlphaFoldDB" id="A0A8T1ES92"/>
<accession>A0A8T1ES92</accession>
<sequence length="69" mass="7198">MDSVAKVAMQTRGSSARTQAHSVARSTAPPEHEVSVMDETISGHQEVAAALEIAQAAMYSSGKLVVSLD</sequence>
<evidence type="ECO:0000313" key="3">
    <source>
        <dbReference type="Proteomes" id="UP000697107"/>
    </source>
</evidence>
<proteinExistence type="predicted"/>
<evidence type="ECO:0000256" key="1">
    <source>
        <dbReference type="SAM" id="MobiDB-lite"/>
    </source>
</evidence>
<feature type="compositionally biased region" description="Polar residues" evidence="1">
    <location>
        <begin position="11"/>
        <end position="25"/>
    </location>
</feature>
<dbReference type="EMBL" id="RCML01002572">
    <property type="protein sequence ID" value="KAG2957513.1"/>
    <property type="molecule type" value="Genomic_DNA"/>
</dbReference>
<organism evidence="2 3">
    <name type="scientific">Phytophthora cactorum</name>
    <dbReference type="NCBI Taxonomy" id="29920"/>
    <lineage>
        <taxon>Eukaryota</taxon>
        <taxon>Sar</taxon>
        <taxon>Stramenopiles</taxon>
        <taxon>Oomycota</taxon>
        <taxon>Peronosporomycetes</taxon>
        <taxon>Peronosporales</taxon>
        <taxon>Peronosporaceae</taxon>
        <taxon>Phytophthora</taxon>
    </lineage>
</organism>
<protein>
    <submittedName>
        <fullName evidence="2">Uncharacterized protein</fullName>
    </submittedName>
</protein>
<gene>
    <name evidence="2" type="ORF">PC118_g23982</name>
</gene>
<comment type="caution">
    <text evidence="2">The sequence shown here is derived from an EMBL/GenBank/DDBJ whole genome shotgun (WGS) entry which is preliminary data.</text>
</comment>
<reference evidence="2" key="1">
    <citation type="submission" date="2018-10" db="EMBL/GenBank/DDBJ databases">
        <title>Effector identification in a new, highly contiguous assembly of the strawberry crown rot pathogen Phytophthora cactorum.</title>
        <authorList>
            <person name="Armitage A.D."/>
            <person name="Nellist C.F."/>
            <person name="Bates H."/>
            <person name="Vickerstaff R.J."/>
            <person name="Harrison R.J."/>
        </authorList>
    </citation>
    <scope>NUCLEOTIDE SEQUENCE</scope>
    <source>
        <strain evidence="2">P415</strain>
    </source>
</reference>